<comment type="caution">
    <text evidence="1">The sequence shown here is derived from an EMBL/GenBank/DDBJ whole genome shotgun (WGS) entry which is preliminary data.</text>
</comment>
<keyword evidence="2" id="KW-1185">Reference proteome</keyword>
<organism evidence="1 2">
    <name type="scientific">Pseudonocardia zijingensis</name>
    <dbReference type="NCBI Taxonomy" id="153376"/>
    <lineage>
        <taxon>Bacteria</taxon>
        <taxon>Bacillati</taxon>
        <taxon>Actinomycetota</taxon>
        <taxon>Actinomycetes</taxon>
        <taxon>Pseudonocardiales</taxon>
        <taxon>Pseudonocardiaceae</taxon>
        <taxon>Pseudonocardia</taxon>
    </lineage>
</organism>
<name>A0ABP3YZQ0_9PSEU</name>
<protein>
    <recommendedName>
        <fullName evidence="3">DUF4832 domain-containing protein</fullName>
    </recommendedName>
</protein>
<accession>A0ABP3YZQ0</accession>
<gene>
    <name evidence="1" type="ORF">GCM10009559_79180</name>
</gene>
<dbReference type="EMBL" id="BAAAHP010000340">
    <property type="protein sequence ID" value="GAA0909311.1"/>
    <property type="molecule type" value="Genomic_DNA"/>
</dbReference>
<evidence type="ECO:0000313" key="1">
    <source>
        <dbReference type="EMBL" id="GAA0909311.1"/>
    </source>
</evidence>
<proteinExistence type="predicted"/>
<dbReference type="Proteomes" id="UP001499967">
    <property type="component" value="Unassembled WGS sequence"/>
</dbReference>
<sequence length="243" mass="25846">MRPDEPTAPPGQPVPAETAQFCTAAVDLVQVVDDGPDVSDPPGPPEQVATAYKEFEARLEPPLRSIEASVPPALQKDLATIARQARYAVATNDEAPLDTPESTTATGRLRTFMISECGFQQVRVTAIDYRFEGIPPTLPASTVAFTVSNQGAESHQFDVYRVNEGVPQPFQELVLLPEEQKDVVLTRVGLINTDPGDAETEFMPLIPGQYGVACLVPQGSTPPAEGAGPPHAAIGMIGTFKVG</sequence>
<reference evidence="2" key="1">
    <citation type="journal article" date="2019" name="Int. J. Syst. Evol. Microbiol.">
        <title>The Global Catalogue of Microorganisms (GCM) 10K type strain sequencing project: providing services to taxonomists for standard genome sequencing and annotation.</title>
        <authorList>
            <consortium name="The Broad Institute Genomics Platform"/>
            <consortium name="The Broad Institute Genome Sequencing Center for Infectious Disease"/>
            <person name="Wu L."/>
            <person name="Ma J."/>
        </authorList>
    </citation>
    <scope>NUCLEOTIDE SEQUENCE [LARGE SCALE GENOMIC DNA]</scope>
    <source>
        <strain evidence="2">JCM 11117</strain>
    </source>
</reference>
<evidence type="ECO:0000313" key="2">
    <source>
        <dbReference type="Proteomes" id="UP001499967"/>
    </source>
</evidence>
<evidence type="ECO:0008006" key="3">
    <source>
        <dbReference type="Google" id="ProtNLM"/>
    </source>
</evidence>